<dbReference type="InterPro" id="IPR000160">
    <property type="entry name" value="GGDEF_dom"/>
</dbReference>
<feature type="transmembrane region" description="Helical" evidence="1">
    <location>
        <begin position="19"/>
        <end position="36"/>
    </location>
</feature>
<dbReference type="OrthoDB" id="23692at2"/>
<evidence type="ECO:0000256" key="1">
    <source>
        <dbReference type="SAM" id="Phobius"/>
    </source>
</evidence>
<dbReference type="SMART" id="SM00267">
    <property type="entry name" value="GGDEF"/>
    <property type="match status" value="1"/>
</dbReference>
<dbReference type="Pfam" id="PF00990">
    <property type="entry name" value="GGDEF"/>
    <property type="match status" value="1"/>
</dbReference>
<feature type="transmembrane region" description="Helical" evidence="1">
    <location>
        <begin position="99"/>
        <end position="121"/>
    </location>
</feature>
<feature type="transmembrane region" description="Helical" evidence="1">
    <location>
        <begin position="68"/>
        <end position="87"/>
    </location>
</feature>
<gene>
    <name evidence="3" type="ORF">NRB56_68130</name>
</gene>
<keyword evidence="4" id="KW-1185">Reference proteome</keyword>
<dbReference type="InterPro" id="IPR029787">
    <property type="entry name" value="Nucleotide_cyclase"/>
</dbReference>
<dbReference type="CDD" id="cd01949">
    <property type="entry name" value="GGDEF"/>
    <property type="match status" value="1"/>
</dbReference>
<feature type="transmembrane region" description="Helical" evidence="1">
    <location>
        <begin position="167"/>
        <end position="187"/>
    </location>
</feature>
<feature type="transmembrane region" description="Helical" evidence="1">
    <location>
        <begin position="225"/>
        <end position="243"/>
    </location>
</feature>
<dbReference type="RefSeq" id="WP_153348453.1">
    <property type="nucleotide sequence ID" value="NZ_WEGI01000017.1"/>
</dbReference>
<organism evidence="3 4">
    <name type="scientific">Nocardia aurantia</name>
    <dbReference type="NCBI Taxonomy" id="2585199"/>
    <lineage>
        <taxon>Bacteria</taxon>
        <taxon>Bacillati</taxon>
        <taxon>Actinomycetota</taxon>
        <taxon>Actinomycetes</taxon>
        <taxon>Mycobacteriales</taxon>
        <taxon>Nocardiaceae</taxon>
        <taxon>Nocardia</taxon>
    </lineage>
</organism>
<feature type="transmembrane region" description="Helical" evidence="1">
    <location>
        <begin position="133"/>
        <end position="155"/>
    </location>
</feature>
<accession>A0A7K0DZQ6</accession>
<dbReference type="InterPro" id="IPR043128">
    <property type="entry name" value="Rev_trsase/Diguanyl_cyclase"/>
</dbReference>
<feature type="transmembrane region" description="Helical" evidence="1">
    <location>
        <begin position="194"/>
        <end position="213"/>
    </location>
</feature>
<reference evidence="3 4" key="1">
    <citation type="submission" date="2019-10" db="EMBL/GenBank/DDBJ databases">
        <title>Nocardia macrotermitis sp. nov. and Nocardia aurantia sp. nov., isolated from the gut of fungus growing-termite Macrotermes natalensis.</title>
        <authorList>
            <person name="Benndorf R."/>
            <person name="Schwitalla J."/>
            <person name="Martin K."/>
            <person name="De Beer W."/>
            <person name="Kaster A.-K."/>
            <person name="Vollmers J."/>
            <person name="Poulsen M."/>
            <person name="Beemelmanns C."/>
        </authorList>
    </citation>
    <scope>NUCLEOTIDE SEQUENCE [LARGE SCALE GENOMIC DNA]</scope>
    <source>
        <strain evidence="3 4">RB56</strain>
    </source>
</reference>
<dbReference type="SUPFAM" id="SSF55073">
    <property type="entry name" value="Nucleotide cyclase"/>
    <property type="match status" value="1"/>
</dbReference>
<dbReference type="EMBL" id="WEGI01000017">
    <property type="protein sequence ID" value="MQY31205.1"/>
    <property type="molecule type" value="Genomic_DNA"/>
</dbReference>
<dbReference type="NCBIfam" id="TIGR00254">
    <property type="entry name" value="GGDEF"/>
    <property type="match status" value="1"/>
</dbReference>
<feature type="transmembrane region" description="Helical" evidence="1">
    <location>
        <begin position="290"/>
        <end position="307"/>
    </location>
</feature>
<keyword evidence="1" id="KW-0812">Transmembrane</keyword>
<feature type="transmembrane region" description="Helical" evidence="1">
    <location>
        <begin position="42"/>
        <end position="61"/>
    </location>
</feature>
<proteinExistence type="predicted"/>
<dbReference type="AlphaFoldDB" id="A0A7K0DZQ6"/>
<keyword evidence="1" id="KW-1133">Transmembrane helix</keyword>
<dbReference type="PANTHER" id="PTHR46663:SF4">
    <property type="entry name" value="DIGUANYLATE CYCLASE DGCT-RELATED"/>
    <property type="match status" value="1"/>
</dbReference>
<feature type="domain" description="GGDEF" evidence="2">
    <location>
        <begin position="353"/>
        <end position="486"/>
    </location>
</feature>
<sequence length="506" mass="54698">MAADGQHASRNWCRTKSPWWATTPILILAVITVPLAGRPLALGAMLVVVAATLAMICTGVHRHRPPAPVAWFLLAASSVLFCVGTTLRDFLEWPIPPPLADLFTLGGYVGVGAAAVLWLVPRRTFHIDLILDSWLIGLGALLASWTFLISPVLHAARVFDGPTLIRVTYPVVDALLLTVVTHSMVTAGRSETSLRLVHLCLLTVLGGDLGYNLDAAGYLTLGPNMLLIPELLAFLLVGLAALHPTMVTVGQPRHIHPHQSRQRASFIAVLLVVASLGPVVGANLDTLDRAVVSALLAVLLVGVLARSERAVVRSLRSERRAQYQADHDMLTGLSNRAALLRAPRVYADRWAGRPLCLLFLDLDGFKAINDTHGHAVGDELIAGAADRIRHVIGQDDLAARYGGDEFVVLGCANRQESAVLAERLLDAFRKPFELTAGPVSVATSIGIACDAPRSADDTVYDLLREADSAMYHAKEYSLGYVFYDDIRHLGHAAASSRRNWRRETAV</sequence>
<dbReference type="PROSITE" id="PS50887">
    <property type="entry name" value="GGDEF"/>
    <property type="match status" value="1"/>
</dbReference>
<name>A0A7K0DZQ6_9NOCA</name>
<comment type="caution">
    <text evidence="3">The sequence shown here is derived from an EMBL/GenBank/DDBJ whole genome shotgun (WGS) entry which is preliminary data.</text>
</comment>
<evidence type="ECO:0000259" key="2">
    <source>
        <dbReference type="PROSITE" id="PS50887"/>
    </source>
</evidence>
<dbReference type="Gene3D" id="3.30.70.270">
    <property type="match status" value="1"/>
</dbReference>
<dbReference type="Proteomes" id="UP000431401">
    <property type="component" value="Unassembled WGS sequence"/>
</dbReference>
<feature type="transmembrane region" description="Helical" evidence="1">
    <location>
        <begin position="264"/>
        <end position="284"/>
    </location>
</feature>
<protein>
    <recommendedName>
        <fullName evidence="2">GGDEF domain-containing protein</fullName>
    </recommendedName>
</protein>
<dbReference type="InterPro" id="IPR052163">
    <property type="entry name" value="DGC-Regulatory_Protein"/>
</dbReference>
<evidence type="ECO:0000313" key="4">
    <source>
        <dbReference type="Proteomes" id="UP000431401"/>
    </source>
</evidence>
<keyword evidence="1" id="KW-0472">Membrane</keyword>
<evidence type="ECO:0000313" key="3">
    <source>
        <dbReference type="EMBL" id="MQY31205.1"/>
    </source>
</evidence>
<dbReference type="PANTHER" id="PTHR46663">
    <property type="entry name" value="DIGUANYLATE CYCLASE DGCT-RELATED"/>
    <property type="match status" value="1"/>
</dbReference>